<feature type="region of interest" description="Disordered" evidence="1">
    <location>
        <begin position="147"/>
        <end position="181"/>
    </location>
</feature>
<feature type="region of interest" description="Disordered" evidence="1">
    <location>
        <begin position="123"/>
        <end position="142"/>
    </location>
</feature>
<gene>
    <name evidence="3" type="primary">LOC128315078</name>
</gene>
<proteinExistence type="predicted"/>
<reference evidence="3" key="1">
    <citation type="submission" date="2025-08" db="UniProtKB">
        <authorList>
            <consortium name="RefSeq"/>
        </authorList>
    </citation>
    <scope>IDENTIFICATION</scope>
    <source>
        <tissue evidence="3">Blood</tissue>
    </source>
</reference>
<feature type="compositionally biased region" description="Pro residues" evidence="1">
    <location>
        <begin position="123"/>
        <end position="135"/>
    </location>
</feature>
<dbReference type="Proteomes" id="UP001652583">
    <property type="component" value="Chromosome C2"/>
</dbReference>
<evidence type="ECO:0000313" key="3">
    <source>
        <dbReference type="RefSeq" id="XP_053076414.1"/>
    </source>
</evidence>
<feature type="compositionally biased region" description="Basic and acidic residues" evidence="1">
    <location>
        <begin position="78"/>
        <end position="88"/>
    </location>
</feature>
<evidence type="ECO:0000256" key="1">
    <source>
        <dbReference type="SAM" id="MobiDB-lite"/>
    </source>
</evidence>
<sequence>MGVPGRVWRLGRFPVTPACLWRPQGLVILVPSSPGMLSCVVLARRWLHPRKRRGPLPSVPSHQGGSSDGLALKGVSADAHRPSLRRPEASSLASSSVRRSEVLLVGGAKGSFGLRKPFAVPPPGALPPAPPPLPRPAASTQASLAPLPVSSAETHAASSGAVAAPLHPRTEPGSFQGPGSLHSPPPSLCWSTVVIQAPTLAGSPGGLSHLCSPACIPVRSGHFVHLLSLNRRPLVSSPSSGSGFCL</sequence>
<protein>
    <submittedName>
        <fullName evidence="3">Uncharacterized protein LOC128315078</fullName>
    </submittedName>
</protein>
<organism evidence="2 3">
    <name type="scientific">Acinonyx jubatus</name>
    <name type="common">Cheetah</name>
    <dbReference type="NCBI Taxonomy" id="32536"/>
    <lineage>
        <taxon>Eukaryota</taxon>
        <taxon>Metazoa</taxon>
        <taxon>Chordata</taxon>
        <taxon>Craniata</taxon>
        <taxon>Vertebrata</taxon>
        <taxon>Euteleostomi</taxon>
        <taxon>Mammalia</taxon>
        <taxon>Eutheria</taxon>
        <taxon>Laurasiatheria</taxon>
        <taxon>Carnivora</taxon>
        <taxon>Feliformia</taxon>
        <taxon>Felidae</taxon>
        <taxon>Felinae</taxon>
        <taxon>Acinonyx</taxon>
    </lineage>
</organism>
<dbReference type="RefSeq" id="XP_053076414.1">
    <property type="nucleotide sequence ID" value="XM_053220439.1"/>
</dbReference>
<feature type="region of interest" description="Disordered" evidence="1">
    <location>
        <begin position="51"/>
        <end position="92"/>
    </location>
</feature>
<evidence type="ECO:0000313" key="2">
    <source>
        <dbReference type="Proteomes" id="UP001652583"/>
    </source>
</evidence>
<name>A0ABM3PXL4_ACIJB</name>
<keyword evidence="2" id="KW-1185">Reference proteome</keyword>
<accession>A0ABM3PXL4</accession>
<dbReference type="GeneID" id="128315078"/>